<dbReference type="Proteomes" id="UP001066276">
    <property type="component" value="Chromosome 5"/>
</dbReference>
<dbReference type="EMBL" id="JANPWB010000009">
    <property type="protein sequence ID" value="KAJ1148363.1"/>
    <property type="molecule type" value="Genomic_DNA"/>
</dbReference>
<accession>A0AAV7RBX1</accession>
<evidence type="ECO:0000313" key="3">
    <source>
        <dbReference type="Proteomes" id="UP001066276"/>
    </source>
</evidence>
<feature type="region of interest" description="Disordered" evidence="1">
    <location>
        <begin position="27"/>
        <end position="91"/>
    </location>
</feature>
<sequence>MGHCDGLAGTRPHTRPTCAAAACGVQEHHGATTNEQRASGSTREGGGTRRSVSAEEGGKEDDAEWNRDEQGRDGGKREREEDEEVNQDQRNLVSGVWLLPNCGEEDDEAADRGLSTAATRGGGVQNPATLLEKRGIARCVEIQY</sequence>
<protein>
    <submittedName>
        <fullName evidence="2">Uncharacterized protein</fullName>
    </submittedName>
</protein>
<evidence type="ECO:0000256" key="1">
    <source>
        <dbReference type="SAM" id="MobiDB-lite"/>
    </source>
</evidence>
<proteinExistence type="predicted"/>
<keyword evidence="3" id="KW-1185">Reference proteome</keyword>
<dbReference type="AlphaFoldDB" id="A0AAV7RBX1"/>
<organism evidence="2 3">
    <name type="scientific">Pleurodeles waltl</name>
    <name type="common">Iberian ribbed newt</name>
    <dbReference type="NCBI Taxonomy" id="8319"/>
    <lineage>
        <taxon>Eukaryota</taxon>
        <taxon>Metazoa</taxon>
        <taxon>Chordata</taxon>
        <taxon>Craniata</taxon>
        <taxon>Vertebrata</taxon>
        <taxon>Euteleostomi</taxon>
        <taxon>Amphibia</taxon>
        <taxon>Batrachia</taxon>
        <taxon>Caudata</taxon>
        <taxon>Salamandroidea</taxon>
        <taxon>Salamandridae</taxon>
        <taxon>Pleurodelinae</taxon>
        <taxon>Pleurodeles</taxon>
    </lineage>
</organism>
<feature type="region of interest" description="Disordered" evidence="1">
    <location>
        <begin position="103"/>
        <end position="125"/>
    </location>
</feature>
<reference evidence="2" key="1">
    <citation type="journal article" date="2022" name="bioRxiv">
        <title>Sequencing and chromosome-scale assembly of the giantPleurodeles waltlgenome.</title>
        <authorList>
            <person name="Brown T."/>
            <person name="Elewa A."/>
            <person name="Iarovenko S."/>
            <person name="Subramanian E."/>
            <person name="Araus A.J."/>
            <person name="Petzold A."/>
            <person name="Susuki M."/>
            <person name="Suzuki K.-i.T."/>
            <person name="Hayashi T."/>
            <person name="Toyoda A."/>
            <person name="Oliveira C."/>
            <person name="Osipova E."/>
            <person name="Leigh N.D."/>
            <person name="Simon A."/>
            <person name="Yun M.H."/>
        </authorList>
    </citation>
    <scope>NUCLEOTIDE SEQUENCE</scope>
    <source>
        <strain evidence="2">20211129_DDA</strain>
        <tissue evidence="2">Liver</tissue>
    </source>
</reference>
<evidence type="ECO:0000313" key="2">
    <source>
        <dbReference type="EMBL" id="KAJ1148363.1"/>
    </source>
</evidence>
<gene>
    <name evidence="2" type="ORF">NDU88_001200</name>
</gene>
<name>A0AAV7RBX1_PLEWA</name>
<comment type="caution">
    <text evidence="2">The sequence shown here is derived from an EMBL/GenBank/DDBJ whole genome shotgun (WGS) entry which is preliminary data.</text>
</comment>
<feature type="compositionally biased region" description="Basic and acidic residues" evidence="1">
    <location>
        <begin position="64"/>
        <end position="79"/>
    </location>
</feature>